<keyword evidence="1" id="KW-0805">Transcription regulation</keyword>
<dbReference type="InterPro" id="IPR007050">
    <property type="entry name" value="HTH_bacterioopsin"/>
</dbReference>
<name>A0A1D8S598_9EURY</name>
<evidence type="ECO:0000313" key="4">
    <source>
        <dbReference type="EMBL" id="AOW80519.1"/>
    </source>
</evidence>
<dbReference type="KEGG" id="halh:HTSR_1343"/>
<gene>
    <name evidence="4" type="ORF">HTSR_1343</name>
</gene>
<evidence type="ECO:0000259" key="3">
    <source>
        <dbReference type="Pfam" id="PF04967"/>
    </source>
</evidence>
<evidence type="ECO:0000313" key="5">
    <source>
        <dbReference type="Proteomes" id="UP000185608"/>
    </source>
</evidence>
<organism evidence="4 5">
    <name type="scientific">Halodesulfurarchaeum formicicum</name>
    <dbReference type="NCBI Taxonomy" id="1873524"/>
    <lineage>
        <taxon>Archaea</taxon>
        <taxon>Methanobacteriati</taxon>
        <taxon>Methanobacteriota</taxon>
        <taxon>Stenosarchaea group</taxon>
        <taxon>Halobacteria</taxon>
        <taxon>Halobacteriales</taxon>
        <taxon>Halobacteriaceae</taxon>
        <taxon>Halodesulfurarchaeum</taxon>
    </lineage>
</organism>
<dbReference type="Proteomes" id="UP000185608">
    <property type="component" value="Chromosome"/>
</dbReference>
<keyword evidence="2" id="KW-0804">Transcription</keyword>
<protein>
    <submittedName>
        <fullName evidence="4">Transcriptional regulator</fullName>
    </submittedName>
</protein>
<evidence type="ECO:0000256" key="2">
    <source>
        <dbReference type="ARBA" id="ARBA00023163"/>
    </source>
</evidence>
<dbReference type="PANTHER" id="PTHR34236:SF1">
    <property type="entry name" value="DIMETHYL SULFOXIDE REDUCTASE TRANSCRIPTIONAL ACTIVATOR"/>
    <property type="match status" value="1"/>
</dbReference>
<dbReference type="Pfam" id="PF04967">
    <property type="entry name" value="HTH_10"/>
    <property type="match status" value="1"/>
</dbReference>
<evidence type="ECO:0000256" key="1">
    <source>
        <dbReference type="ARBA" id="ARBA00023015"/>
    </source>
</evidence>
<feature type="domain" description="HTH bat-type" evidence="3">
    <location>
        <begin position="144"/>
        <end position="195"/>
    </location>
</feature>
<sequence>MDDPTGLNRSAYRLEFRVRPTRTCPVREFDGTVTDISVFRTEDGINCELVVRAEGETAVKQLERPLSRPCACTAVFDSGSVPRVRPSRSADGELLVTTYVDSFEAAQSIRAELDDVADAVELVDYWKVDREQTAWPAQIDLAALTDSRRAALFRAIDAGYYERPRQTTLSELSSLAGLDESAFESRLREAEREILGQISTSR</sequence>
<proteinExistence type="predicted"/>
<dbReference type="GeneID" id="29829336"/>
<accession>A0A1D8S598</accession>
<dbReference type="PANTHER" id="PTHR34236">
    <property type="entry name" value="DIMETHYL SULFOXIDE REDUCTASE TRANSCRIPTIONAL ACTIVATOR"/>
    <property type="match status" value="1"/>
</dbReference>
<dbReference type="AlphaFoldDB" id="A0A1D8S598"/>
<reference evidence="4 5" key="1">
    <citation type="submission" date="2016-06" db="EMBL/GenBank/DDBJ databases">
        <title>Discovery of anaerobic lithoheterotrophic haloarchaeon capable of sulfur respiration by hydrogen and formate.</title>
        <authorList>
            <person name="Sorokin D.Y."/>
            <person name="Kublanov I.V."/>
            <person name="Roman P."/>
            <person name="Sinninghe Damste J.S."/>
            <person name="Golyshin P.N."/>
            <person name="Rojo D."/>
            <person name="Ciordia S."/>
            <person name="Mena Md.C."/>
            <person name="Ferrer M."/>
            <person name="Smedile F."/>
            <person name="Messina E."/>
            <person name="La Cono V."/>
            <person name="Yakimov M.M."/>
        </authorList>
    </citation>
    <scope>NUCLEOTIDE SEQUENCE [LARGE SCALE GENOMIC DNA]</scope>
    <source>
        <strain evidence="4 5">HTSR1</strain>
    </source>
</reference>
<dbReference type="EMBL" id="CP016070">
    <property type="protein sequence ID" value="AOW80519.1"/>
    <property type="molecule type" value="Genomic_DNA"/>
</dbReference>
<dbReference type="STRING" id="1873524.HSR6_1415"/>
<dbReference type="RefSeq" id="WP_070365205.1">
    <property type="nucleotide sequence ID" value="NZ_CP016070.1"/>
</dbReference>